<dbReference type="RefSeq" id="WP_377140784.1">
    <property type="nucleotide sequence ID" value="NZ_JBHSFI010000008.1"/>
</dbReference>
<dbReference type="SMART" id="SM01208">
    <property type="entry name" value="G5"/>
    <property type="match status" value="1"/>
</dbReference>
<feature type="compositionally biased region" description="Basic and acidic residues" evidence="2">
    <location>
        <begin position="272"/>
        <end position="329"/>
    </location>
</feature>
<accession>A0ABV9HPI6</accession>
<dbReference type="Pfam" id="PF07501">
    <property type="entry name" value="G5"/>
    <property type="match status" value="1"/>
</dbReference>
<evidence type="ECO:0000256" key="2">
    <source>
        <dbReference type="SAM" id="MobiDB-lite"/>
    </source>
</evidence>
<evidence type="ECO:0000259" key="3">
    <source>
        <dbReference type="PROSITE" id="PS51109"/>
    </source>
</evidence>
<dbReference type="PROSITE" id="PS51109">
    <property type="entry name" value="G5"/>
    <property type="match status" value="1"/>
</dbReference>
<gene>
    <name evidence="4" type="ORF">ACFO6V_24730</name>
</gene>
<name>A0ABV9HPI6_9MICO</name>
<dbReference type="Pfam" id="PF03990">
    <property type="entry name" value="DUF348"/>
    <property type="match status" value="1"/>
</dbReference>
<evidence type="ECO:0000256" key="1">
    <source>
        <dbReference type="ARBA" id="ARBA00022729"/>
    </source>
</evidence>
<keyword evidence="1" id="KW-0732">Signal</keyword>
<reference evidence="5" key="1">
    <citation type="journal article" date="2019" name="Int. J. Syst. Evol. Microbiol.">
        <title>The Global Catalogue of Microorganisms (GCM) 10K type strain sequencing project: providing services to taxonomists for standard genome sequencing and annotation.</title>
        <authorList>
            <consortium name="The Broad Institute Genomics Platform"/>
            <consortium name="The Broad Institute Genome Sequencing Center for Infectious Disease"/>
            <person name="Wu L."/>
            <person name="Ma J."/>
        </authorList>
    </citation>
    <scope>NUCLEOTIDE SEQUENCE [LARGE SCALE GENOMIC DNA]</scope>
    <source>
        <strain evidence="5">CCUG 42722</strain>
    </source>
</reference>
<sequence>MVLGSLVTVALVGAGGVAVYGAAHKTVTLDVGGEVTSVETFEGDVADLLTDQGVEVTGRDAVTPGLDGALRDGGTVVVRYGHKVAVWADGGERTAWVTALDADEALTQLSRGDGTVVLVPTRAEGRVTLPMQLDVDGPVHLAIGGEVRRVADGSVRLDELLAAQDAAVDSDDRVSVLHRDVRGQSEPVVTVLVKEVKATIEEVASRIPYETVTTTDPGHYADLGPYLASEGADGKRVTAWDVTRIDGKVVSKEKVNSWVARTPVDKVIVYGTKERPKPKPEPKPKSKSDSKSDSRSDSKPDSKSGSEPEPKPEPEPDSEPKPDSTPDSD</sequence>
<dbReference type="Proteomes" id="UP001596011">
    <property type="component" value="Unassembled WGS sequence"/>
</dbReference>
<dbReference type="Gene3D" id="2.20.230.10">
    <property type="entry name" value="Resuscitation-promoting factor rpfb"/>
    <property type="match status" value="1"/>
</dbReference>
<dbReference type="EMBL" id="JBHSFI010000008">
    <property type="protein sequence ID" value="MFC4631473.1"/>
    <property type="molecule type" value="Genomic_DNA"/>
</dbReference>
<feature type="domain" description="G5" evidence="3">
    <location>
        <begin position="193"/>
        <end position="274"/>
    </location>
</feature>
<organism evidence="4 5">
    <name type="scientific">Promicromonospora alba</name>
    <dbReference type="NCBI Taxonomy" id="1616110"/>
    <lineage>
        <taxon>Bacteria</taxon>
        <taxon>Bacillati</taxon>
        <taxon>Actinomycetota</taxon>
        <taxon>Actinomycetes</taxon>
        <taxon>Micrococcales</taxon>
        <taxon>Promicromonosporaceae</taxon>
        <taxon>Promicromonospora</taxon>
    </lineage>
</organism>
<dbReference type="InterPro" id="IPR011098">
    <property type="entry name" value="G5_dom"/>
</dbReference>
<feature type="region of interest" description="Disordered" evidence="2">
    <location>
        <begin position="269"/>
        <end position="329"/>
    </location>
</feature>
<comment type="caution">
    <text evidence="4">The sequence shown here is derived from an EMBL/GenBank/DDBJ whole genome shotgun (WGS) entry which is preliminary data.</text>
</comment>
<evidence type="ECO:0000313" key="5">
    <source>
        <dbReference type="Proteomes" id="UP001596011"/>
    </source>
</evidence>
<evidence type="ECO:0000313" key="4">
    <source>
        <dbReference type="EMBL" id="MFC4631473.1"/>
    </source>
</evidence>
<dbReference type="InterPro" id="IPR007137">
    <property type="entry name" value="DUF348"/>
</dbReference>
<keyword evidence="5" id="KW-1185">Reference proteome</keyword>
<protein>
    <submittedName>
        <fullName evidence="4">Ubiquitin-like domain-containing protein</fullName>
    </submittedName>
</protein>
<proteinExistence type="predicted"/>